<dbReference type="Gene3D" id="1.20.1250.20">
    <property type="entry name" value="MFS general substrate transporter like domains"/>
    <property type="match status" value="2"/>
</dbReference>
<feature type="transmembrane region" description="Helical" evidence="1">
    <location>
        <begin position="74"/>
        <end position="92"/>
    </location>
</feature>
<proteinExistence type="predicted"/>
<keyword evidence="1" id="KW-1133">Transmembrane helix</keyword>
<dbReference type="SUPFAM" id="SSF103473">
    <property type="entry name" value="MFS general substrate transporter"/>
    <property type="match status" value="1"/>
</dbReference>
<sequence>MFSIPRNRKTLLFILAIGSPIAFSVWQALLNNFVVEIANFGGKEIGMLQSLREVPGFLAFTVVFLLLFIRQQNFAIISLILLGIGTVLTGFFPSILGLYITTVIMSTGFHYLETLRSSLSLQWLTKEEAPRMLGKIISIHSASTLAILAVLYLIVILFEPTYAWIYAVAGAFTVIIGIFCRFYFPQFNEIVEQRKELVFRKRYWLYYALTFLAGARRQIFMVFAGFLLVQKFGFPLDKMVLLFLVNAGITIWIAPKLGLLVERIGERKALTLEYIGLIIIFLSYAVVDNMNIALVLYILDNIFFSISFAINTYFQKIADPADIASTSGISFTINHIAAVLLPALLGLVWIENHGAVFLIGASIAGASLILVRAIPDAPEIGKETYWTIN</sequence>
<gene>
    <name evidence="2" type="ORF">METZ01_LOCUS35970</name>
</gene>
<feature type="transmembrane region" description="Helical" evidence="1">
    <location>
        <begin position="136"/>
        <end position="158"/>
    </location>
</feature>
<dbReference type="EMBL" id="UINC01001537">
    <property type="protein sequence ID" value="SUZ83116.1"/>
    <property type="molecule type" value="Genomic_DNA"/>
</dbReference>
<dbReference type="InterPro" id="IPR036259">
    <property type="entry name" value="MFS_trans_sf"/>
</dbReference>
<feature type="transmembrane region" description="Helical" evidence="1">
    <location>
        <begin position="326"/>
        <end position="349"/>
    </location>
</feature>
<feature type="transmembrane region" description="Helical" evidence="1">
    <location>
        <begin position="269"/>
        <end position="286"/>
    </location>
</feature>
<feature type="transmembrane region" description="Helical" evidence="1">
    <location>
        <begin position="204"/>
        <end position="227"/>
    </location>
</feature>
<feature type="transmembrane region" description="Helical" evidence="1">
    <location>
        <begin position="98"/>
        <end position="115"/>
    </location>
</feature>
<dbReference type="GO" id="GO:0022857">
    <property type="term" value="F:transmembrane transporter activity"/>
    <property type="evidence" value="ECO:0007669"/>
    <property type="project" value="InterPro"/>
</dbReference>
<dbReference type="InterPro" id="IPR011701">
    <property type="entry name" value="MFS"/>
</dbReference>
<organism evidence="2">
    <name type="scientific">marine metagenome</name>
    <dbReference type="NCBI Taxonomy" id="408172"/>
    <lineage>
        <taxon>unclassified sequences</taxon>
        <taxon>metagenomes</taxon>
        <taxon>ecological metagenomes</taxon>
    </lineage>
</organism>
<protein>
    <recommendedName>
        <fullName evidence="3">Major facilitator superfamily (MFS) profile domain-containing protein</fullName>
    </recommendedName>
</protein>
<evidence type="ECO:0008006" key="3">
    <source>
        <dbReference type="Google" id="ProtNLM"/>
    </source>
</evidence>
<reference evidence="2" key="1">
    <citation type="submission" date="2018-05" db="EMBL/GenBank/DDBJ databases">
        <authorList>
            <person name="Lanie J.A."/>
            <person name="Ng W.-L."/>
            <person name="Kazmierczak K.M."/>
            <person name="Andrzejewski T.M."/>
            <person name="Davidsen T.M."/>
            <person name="Wayne K.J."/>
            <person name="Tettelin H."/>
            <person name="Glass J.I."/>
            <person name="Rusch D."/>
            <person name="Podicherti R."/>
            <person name="Tsui H.-C.T."/>
            <person name="Winkler M.E."/>
        </authorList>
    </citation>
    <scope>NUCLEOTIDE SEQUENCE</scope>
</reference>
<dbReference type="AlphaFoldDB" id="A0A381QUM5"/>
<name>A0A381QUM5_9ZZZZ</name>
<keyword evidence="1" id="KW-0812">Transmembrane</keyword>
<keyword evidence="1" id="KW-0472">Membrane</keyword>
<feature type="transmembrane region" description="Helical" evidence="1">
    <location>
        <begin position="239"/>
        <end position="257"/>
    </location>
</feature>
<evidence type="ECO:0000313" key="2">
    <source>
        <dbReference type="EMBL" id="SUZ83116.1"/>
    </source>
</evidence>
<feature type="transmembrane region" description="Helical" evidence="1">
    <location>
        <begin position="164"/>
        <end position="184"/>
    </location>
</feature>
<feature type="transmembrane region" description="Helical" evidence="1">
    <location>
        <begin position="292"/>
        <end position="314"/>
    </location>
</feature>
<feature type="transmembrane region" description="Helical" evidence="1">
    <location>
        <begin position="355"/>
        <end position="374"/>
    </location>
</feature>
<feature type="transmembrane region" description="Helical" evidence="1">
    <location>
        <begin position="50"/>
        <end position="69"/>
    </location>
</feature>
<accession>A0A381QUM5</accession>
<dbReference type="Pfam" id="PF07690">
    <property type="entry name" value="MFS_1"/>
    <property type="match status" value="1"/>
</dbReference>
<evidence type="ECO:0000256" key="1">
    <source>
        <dbReference type="SAM" id="Phobius"/>
    </source>
</evidence>
<feature type="transmembrane region" description="Helical" evidence="1">
    <location>
        <begin position="12"/>
        <end position="30"/>
    </location>
</feature>